<evidence type="ECO:0000259" key="1">
    <source>
        <dbReference type="PROSITE" id="PS51977"/>
    </source>
</evidence>
<dbReference type="RefSeq" id="WP_312881011.1">
    <property type="nucleotide sequence ID" value="NZ_JACHGI010000024.1"/>
</dbReference>
<dbReference type="InterPro" id="IPR008893">
    <property type="entry name" value="WGR_domain"/>
</dbReference>
<comment type="caution">
    <text evidence="2">The sequence shown here is derived from an EMBL/GenBank/DDBJ whole genome shotgun (WGS) entry which is preliminary data.</text>
</comment>
<name>A0A8E1WM81_9HYPH</name>
<dbReference type="AlphaFoldDB" id="A0A8E1WM81"/>
<dbReference type="Pfam" id="PF05406">
    <property type="entry name" value="WGR"/>
    <property type="match status" value="1"/>
</dbReference>
<sequence>MESLHAILPAMQKPSPILHLQRRGPSRNMARFYCLSLESSLFGDAVLVREWGRIGTLGRRRLDLYATAAQAQDALRRLAASKVRRGYSSVG</sequence>
<keyword evidence="2" id="KW-0238">DNA-binding</keyword>
<dbReference type="GO" id="GO:0003677">
    <property type="term" value="F:DNA binding"/>
    <property type="evidence" value="ECO:0007669"/>
    <property type="project" value="UniProtKB-KW"/>
</dbReference>
<evidence type="ECO:0000313" key="2">
    <source>
        <dbReference type="EMBL" id="MBB6470180.1"/>
    </source>
</evidence>
<reference evidence="2 3" key="1">
    <citation type="submission" date="2020-08" db="EMBL/GenBank/DDBJ databases">
        <title>Genomic Encyclopedia of Type Strains, Phase IV (KMG-IV): sequencing the most valuable type-strain genomes for metagenomic binning, comparative biology and taxonomic classification.</title>
        <authorList>
            <person name="Goeker M."/>
        </authorList>
    </citation>
    <scope>NUCLEOTIDE SEQUENCE [LARGE SCALE GENOMIC DNA]</scope>
    <source>
        <strain evidence="2 3">DSM 17454</strain>
    </source>
</reference>
<dbReference type="InterPro" id="IPR036930">
    <property type="entry name" value="WGR_dom_sf"/>
</dbReference>
<proteinExistence type="predicted"/>
<dbReference type="EMBL" id="JACHGI010000024">
    <property type="protein sequence ID" value="MBB6470180.1"/>
    <property type="molecule type" value="Genomic_DNA"/>
</dbReference>
<dbReference type="Proteomes" id="UP000532373">
    <property type="component" value="Unassembled WGS sequence"/>
</dbReference>
<protein>
    <submittedName>
        <fullName evidence="2">DNA-binding WGR domain protein</fullName>
    </submittedName>
</protein>
<dbReference type="SMART" id="SM00773">
    <property type="entry name" value="WGR"/>
    <property type="match status" value="1"/>
</dbReference>
<dbReference type="SUPFAM" id="SSF142921">
    <property type="entry name" value="WGR domain-like"/>
    <property type="match status" value="1"/>
</dbReference>
<dbReference type="CDD" id="cd07996">
    <property type="entry name" value="WGR_MMR_like"/>
    <property type="match status" value="1"/>
</dbReference>
<dbReference type="Gene3D" id="2.20.140.10">
    <property type="entry name" value="WGR domain"/>
    <property type="match status" value="1"/>
</dbReference>
<dbReference type="PROSITE" id="PS51977">
    <property type="entry name" value="WGR"/>
    <property type="match status" value="1"/>
</dbReference>
<feature type="domain" description="WGR" evidence="1">
    <location>
        <begin position="7"/>
        <end position="91"/>
    </location>
</feature>
<organism evidence="2 3">
    <name type="scientific">Aminobacter carboxidus</name>
    <dbReference type="NCBI Taxonomy" id="376165"/>
    <lineage>
        <taxon>Bacteria</taxon>
        <taxon>Pseudomonadati</taxon>
        <taxon>Pseudomonadota</taxon>
        <taxon>Alphaproteobacteria</taxon>
        <taxon>Hyphomicrobiales</taxon>
        <taxon>Phyllobacteriaceae</taxon>
        <taxon>Aminobacter</taxon>
    </lineage>
</organism>
<dbReference type="InterPro" id="IPR049809">
    <property type="entry name" value="YehF/YfeS-like_WGR"/>
</dbReference>
<accession>A0A8E1WM81</accession>
<evidence type="ECO:0000313" key="3">
    <source>
        <dbReference type="Proteomes" id="UP000532373"/>
    </source>
</evidence>
<gene>
    <name evidence="2" type="ORF">HNQ96_006074</name>
</gene>